<keyword evidence="1" id="KW-1133">Transmembrane helix</keyword>
<evidence type="ECO:0000313" key="2">
    <source>
        <dbReference type="EMBL" id="KAF2013034.1"/>
    </source>
</evidence>
<dbReference type="OrthoDB" id="3758478at2759"/>
<dbReference type="RefSeq" id="XP_033381373.1">
    <property type="nucleotide sequence ID" value="XM_033531257.1"/>
</dbReference>
<dbReference type="Gene3D" id="3.10.450.50">
    <property type="match status" value="1"/>
</dbReference>
<feature type="transmembrane region" description="Helical" evidence="1">
    <location>
        <begin position="12"/>
        <end position="32"/>
    </location>
</feature>
<gene>
    <name evidence="2" type="ORF">BU24DRAFT_453304</name>
</gene>
<protein>
    <recommendedName>
        <fullName evidence="4">SnoaL-like domain-containing protein</fullName>
    </recommendedName>
</protein>
<keyword evidence="1" id="KW-0812">Transmembrane</keyword>
<name>A0A6A5XL60_9PLEO</name>
<reference evidence="2" key="1">
    <citation type="journal article" date="2020" name="Stud. Mycol.">
        <title>101 Dothideomycetes genomes: a test case for predicting lifestyles and emergence of pathogens.</title>
        <authorList>
            <person name="Haridas S."/>
            <person name="Albert R."/>
            <person name="Binder M."/>
            <person name="Bloem J."/>
            <person name="Labutti K."/>
            <person name="Salamov A."/>
            <person name="Andreopoulos B."/>
            <person name="Baker S."/>
            <person name="Barry K."/>
            <person name="Bills G."/>
            <person name="Bluhm B."/>
            <person name="Cannon C."/>
            <person name="Castanera R."/>
            <person name="Culley D."/>
            <person name="Daum C."/>
            <person name="Ezra D."/>
            <person name="Gonzalez J."/>
            <person name="Henrissat B."/>
            <person name="Kuo A."/>
            <person name="Liang C."/>
            <person name="Lipzen A."/>
            <person name="Lutzoni F."/>
            <person name="Magnuson J."/>
            <person name="Mondo S."/>
            <person name="Nolan M."/>
            <person name="Ohm R."/>
            <person name="Pangilinan J."/>
            <person name="Park H.-J."/>
            <person name="Ramirez L."/>
            <person name="Alfaro M."/>
            <person name="Sun H."/>
            <person name="Tritt A."/>
            <person name="Yoshinaga Y."/>
            <person name="Zwiers L.-H."/>
            <person name="Turgeon B."/>
            <person name="Goodwin S."/>
            <person name="Spatafora J."/>
            <person name="Crous P."/>
            <person name="Grigoriev I."/>
        </authorList>
    </citation>
    <scope>NUCLEOTIDE SEQUENCE</scope>
    <source>
        <strain evidence="2">CBS 175.79</strain>
    </source>
</reference>
<sequence length="198" mass="21857">MTNLNFTNSEIRLTTAALASVAALVPAAYFLLPKLKTLYDSHQESTRQQHLETFHSLLRAYSTLQPSSISALASPTFFTHTILPSSLEIPSRDLAPFTQHATQIFSLFSSFQMIPQGTIHFAPGSDAVIAHCKMGGTVNGESESGKKLVGGGLREWWTECVLMVRMEEGGKRITEIREFVHSAKAEELKKRIMGVFEG</sequence>
<dbReference type="GeneID" id="54288654"/>
<dbReference type="Proteomes" id="UP000799778">
    <property type="component" value="Unassembled WGS sequence"/>
</dbReference>
<organism evidence="2 3">
    <name type="scientific">Aaosphaeria arxii CBS 175.79</name>
    <dbReference type="NCBI Taxonomy" id="1450172"/>
    <lineage>
        <taxon>Eukaryota</taxon>
        <taxon>Fungi</taxon>
        <taxon>Dikarya</taxon>
        <taxon>Ascomycota</taxon>
        <taxon>Pezizomycotina</taxon>
        <taxon>Dothideomycetes</taxon>
        <taxon>Pleosporomycetidae</taxon>
        <taxon>Pleosporales</taxon>
        <taxon>Pleosporales incertae sedis</taxon>
        <taxon>Aaosphaeria</taxon>
    </lineage>
</organism>
<dbReference type="AlphaFoldDB" id="A0A6A5XL60"/>
<evidence type="ECO:0000313" key="3">
    <source>
        <dbReference type="Proteomes" id="UP000799778"/>
    </source>
</evidence>
<evidence type="ECO:0000256" key="1">
    <source>
        <dbReference type="SAM" id="Phobius"/>
    </source>
</evidence>
<dbReference type="EMBL" id="ML978072">
    <property type="protein sequence ID" value="KAF2013034.1"/>
    <property type="molecule type" value="Genomic_DNA"/>
</dbReference>
<proteinExistence type="predicted"/>
<keyword evidence="3" id="KW-1185">Reference proteome</keyword>
<evidence type="ECO:0008006" key="4">
    <source>
        <dbReference type="Google" id="ProtNLM"/>
    </source>
</evidence>
<keyword evidence="1" id="KW-0472">Membrane</keyword>
<accession>A0A6A5XL60</accession>